<proteinExistence type="predicted"/>
<keyword evidence="2" id="KW-0472">Membrane</keyword>
<evidence type="ECO:0000313" key="3">
    <source>
        <dbReference type="EMBL" id="GAA0278236.1"/>
    </source>
</evidence>
<protein>
    <submittedName>
        <fullName evidence="3">Membrane protein FxsA</fullName>
    </submittedName>
</protein>
<dbReference type="EMBL" id="BAAAGX010000037">
    <property type="protein sequence ID" value="GAA0278236.1"/>
    <property type="molecule type" value="Genomic_DNA"/>
</dbReference>
<dbReference type="NCBIfam" id="NF008528">
    <property type="entry name" value="PRK11463.1-2"/>
    <property type="match status" value="1"/>
</dbReference>
<evidence type="ECO:0000313" key="4">
    <source>
        <dbReference type="Proteomes" id="UP001500967"/>
    </source>
</evidence>
<dbReference type="Pfam" id="PF04186">
    <property type="entry name" value="FxsA"/>
    <property type="match status" value="1"/>
</dbReference>
<feature type="transmembrane region" description="Helical" evidence="2">
    <location>
        <begin position="31"/>
        <end position="49"/>
    </location>
</feature>
<sequence>MRALLAAFVVLIVAATVEITLLVRVGQEVGLGWTFLLLVGSALLGSWLLRREGARAFRALREAAAAGRTPAKETAEGAVVLAGGLLMILPGLISDVVGLLLLVPPVRALAGRLVLRSAVRRMPPDVSSALLGPMQVRSRRVKADAAAAPGQGEPVPPREFSPGRGTVIEGEIDR</sequence>
<dbReference type="PANTHER" id="PTHR35335">
    <property type="entry name" value="UPF0716 PROTEIN FXSA"/>
    <property type="match status" value="1"/>
</dbReference>
<keyword evidence="2" id="KW-1133">Transmembrane helix</keyword>
<evidence type="ECO:0000256" key="2">
    <source>
        <dbReference type="SAM" id="Phobius"/>
    </source>
</evidence>
<feature type="transmembrane region" description="Helical" evidence="2">
    <location>
        <begin position="78"/>
        <end position="103"/>
    </location>
</feature>
<keyword evidence="4" id="KW-1185">Reference proteome</keyword>
<dbReference type="InterPro" id="IPR007313">
    <property type="entry name" value="FxsA"/>
</dbReference>
<dbReference type="PANTHER" id="PTHR35335:SF1">
    <property type="entry name" value="UPF0716 PROTEIN FXSA"/>
    <property type="match status" value="1"/>
</dbReference>
<name>A0ABP3EWY2_9ACTN</name>
<reference evidence="4" key="1">
    <citation type="journal article" date="2019" name="Int. J. Syst. Evol. Microbiol.">
        <title>The Global Catalogue of Microorganisms (GCM) 10K type strain sequencing project: providing services to taxonomists for standard genome sequencing and annotation.</title>
        <authorList>
            <consortium name="The Broad Institute Genomics Platform"/>
            <consortium name="The Broad Institute Genome Sequencing Center for Infectious Disease"/>
            <person name="Wu L."/>
            <person name="Ma J."/>
        </authorList>
    </citation>
    <scope>NUCLEOTIDE SEQUENCE [LARGE SCALE GENOMIC DNA]</scope>
    <source>
        <strain evidence="4">JCM 10425</strain>
    </source>
</reference>
<evidence type="ECO:0000256" key="1">
    <source>
        <dbReference type="SAM" id="MobiDB-lite"/>
    </source>
</evidence>
<dbReference type="RefSeq" id="WP_344653947.1">
    <property type="nucleotide sequence ID" value="NZ_BAAAGX010000037.1"/>
</dbReference>
<feature type="region of interest" description="Disordered" evidence="1">
    <location>
        <begin position="142"/>
        <end position="174"/>
    </location>
</feature>
<dbReference type="Proteomes" id="UP001500967">
    <property type="component" value="Unassembled WGS sequence"/>
</dbReference>
<comment type="caution">
    <text evidence="3">The sequence shown here is derived from an EMBL/GenBank/DDBJ whole genome shotgun (WGS) entry which is preliminary data.</text>
</comment>
<organism evidence="3 4">
    <name type="scientific">Cryptosporangium japonicum</name>
    <dbReference type="NCBI Taxonomy" id="80872"/>
    <lineage>
        <taxon>Bacteria</taxon>
        <taxon>Bacillati</taxon>
        <taxon>Actinomycetota</taxon>
        <taxon>Actinomycetes</taxon>
        <taxon>Cryptosporangiales</taxon>
        <taxon>Cryptosporangiaceae</taxon>
        <taxon>Cryptosporangium</taxon>
    </lineage>
</organism>
<keyword evidence="2" id="KW-0812">Transmembrane</keyword>
<gene>
    <name evidence="3" type="primary">fxsA</name>
    <name evidence="3" type="ORF">GCM10009539_77570</name>
</gene>
<accession>A0ABP3EWY2</accession>